<dbReference type="InterPro" id="IPR037522">
    <property type="entry name" value="HD_GYP_dom"/>
</dbReference>
<dbReference type="PANTHER" id="PTHR43155:SF2">
    <property type="entry name" value="CYCLIC DI-GMP PHOSPHODIESTERASE PA4108"/>
    <property type="match status" value="1"/>
</dbReference>
<dbReference type="STRING" id="1817772.A2527_03090"/>
<comment type="caution">
    <text evidence="2">The sequence shown here is derived from an EMBL/GenBank/DDBJ whole genome shotgun (WGS) entry which is preliminary data.</text>
</comment>
<protein>
    <recommendedName>
        <fullName evidence="1">HD-GYP domain-containing protein</fullName>
    </recommendedName>
</protein>
<dbReference type="Proteomes" id="UP000178449">
    <property type="component" value="Unassembled WGS sequence"/>
</dbReference>
<sequence length="481" mass="53628">MAAFGESKTMRIAELKLGVYLLRFLDVPEKFQRMQADTIAFLRKFDFSNLTVRRGAEHKLIDADELIPGDRVLTFGRLAAPVMIAKQEHLNVLIKVGFQQVLVVEPVRAQQPAANTSFTLAVPAQAPWAKVEPPKPRPKAPSVVIEPIAVESPPNEPSLKRKNDAGDLHQIQDNLSWAKRLAKESNQILEELYESNFINKEAVQATDQLSVEMAKLVEANPHAGNVRSLLKDEDEYTYHHSIDVAQYVISVCHLMQGYGGKQLASVAVGGLLHDIGKSKLPKNLLKKQTKFTPQEKELMRQHPQLGAQILSDLGYTDLQIDIAKHHHVLRQGGYPRQDYDKISNLARLTGVADIYQALTTKRPYKTTEVPGSALQTLLKLSKTQIDPRLVILFIKSVGVYPIGSTLRLKSGEIAFVVGKGTNTARPQIVPVIDKQGKQILHHQLIDLSDPEFAALTVDQPVDHREYFANEALDIFQNLSVL</sequence>
<dbReference type="CDD" id="cd00077">
    <property type="entry name" value="HDc"/>
    <property type="match status" value="1"/>
</dbReference>
<dbReference type="InterPro" id="IPR006675">
    <property type="entry name" value="HDIG_dom"/>
</dbReference>
<feature type="domain" description="HD-GYP" evidence="1">
    <location>
        <begin position="215"/>
        <end position="409"/>
    </location>
</feature>
<dbReference type="NCBIfam" id="TIGR00277">
    <property type="entry name" value="HDIG"/>
    <property type="match status" value="1"/>
</dbReference>
<dbReference type="EMBL" id="MFNE01000006">
    <property type="protein sequence ID" value="OGG97057.1"/>
    <property type="molecule type" value="Genomic_DNA"/>
</dbReference>
<evidence type="ECO:0000259" key="1">
    <source>
        <dbReference type="PROSITE" id="PS51832"/>
    </source>
</evidence>
<organism evidence="2 3">
    <name type="scientific">Candidatus Lambdaproteobacteria bacterium RIFOXYD2_FULL_50_16</name>
    <dbReference type="NCBI Taxonomy" id="1817772"/>
    <lineage>
        <taxon>Bacteria</taxon>
        <taxon>Pseudomonadati</taxon>
        <taxon>Pseudomonadota</taxon>
        <taxon>Candidatus Lambdaproteobacteria</taxon>
    </lineage>
</organism>
<dbReference type="GO" id="GO:0008081">
    <property type="term" value="F:phosphoric diester hydrolase activity"/>
    <property type="evidence" value="ECO:0007669"/>
    <property type="project" value="UniProtKB-ARBA"/>
</dbReference>
<name>A0A1F6GG31_9PROT</name>
<reference evidence="2 3" key="1">
    <citation type="journal article" date="2016" name="Nat. Commun.">
        <title>Thousands of microbial genomes shed light on interconnected biogeochemical processes in an aquifer system.</title>
        <authorList>
            <person name="Anantharaman K."/>
            <person name="Brown C.T."/>
            <person name="Hug L.A."/>
            <person name="Sharon I."/>
            <person name="Castelle C.J."/>
            <person name="Probst A.J."/>
            <person name="Thomas B.C."/>
            <person name="Singh A."/>
            <person name="Wilkins M.J."/>
            <person name="Karaoz U."/>
            <person name="Brodie E.L."/>
            <person name="Williams K.H."/>
            <person name="Hubbard S.S."/>
            <person name="Banfield J.F."/>
        </authorList>
    </citation>
    <scope>NUCLEOTIDE SEQUENCE [LARGE SCALE GENOMIC DNA]</scope>
</reference>
<gene>
    <name evidence="2" type="ORF">A2527_03090</name>
</gene>
<evidence type="ECO:0000313" key="2">
    <source>
        <dbReference type="EMBL" id="OGG97057.1"/>
    </source>
</evidence>
<accession>A0A1F6GG31</accession>
<dbReference type="SMART" id="SM00471">
    <property type="entry name" value="HDc"/>
    <property type="match status" value="1"/>
</dbReference>
<dbReference type="SUPFAM" id="SSF109604">
    <property type="entry name" value="HD-domain/PDEase-like"/>
    <property type="match status" value="1"/>
</dbReference>
<dbReference type="Pfam" id="PF13487">
    <property type="entry name" value="HD_5"/>
    <property type="match status" value="1"/>
</dbReference>
<dbReference type="PROSITE" id="PS51832">
    <property type="entry name" value="HD_GYP"/>
    <property type="match status" value="1"/>
</dbReference>
<dbReference type="AlphaFoldDB" id="A0A1F6GG31"/>
<dbReference type="PANTHER" id="PTHR43155">
    <property type="entry name" value="CYCLIC DI-GMP PHOSPHODIESTERASE PA4108-RELATED"/>
    <property type="match status" value="1"/>
</dbReference>
<proteinExistence type="predicted"/>
<evidence type="ECO:0000313" key="3">
    <source>
        <dbReference type="Proteomes" id="UP000178449"/>
    </source>
</evidence>
<dbReference type="InterPro" id="IPR003607">
    <property type="entry name" value="HD/PDEase_dom"/>
</dbReference>
<dbReference type="Gene3D" id="1.10.3210.10">
    <property type="entry name" value="Hypothetical protein af1432"/>
    <property type="match status" value="1"/>
</dbReference>